<evidence type="ECO:0000313" key="2">
    <source>
        <dbReference type="EMBL" id="CAG7830782.1"/>
    </source>
</evidence>
<evidence type="ECO:0000313" key="3">
    <source>
        <dbReference type="Proteomes" id="UP000708208"/>
    </source>
</evidence>
<sequence>MGGGTAGVGESSVVGGGKDVTAGGSVGRKVDGVRVVGDSGMRALECGVGVDWQSCHGTRPQPTAAMASSTQN</sequence>
<name>A0A8J2LHQ2_9HEXA</name>
<feature type="region of interest" description="Disordered" evidence="1">
    <location>
        <begin position="1"/>
        <end position="27"/>
    </location>
</feature>
<dbReference type="AlphaFoldDB" id="A0A8J2LHQ2"/>
<protein>
    <submittedName>
        <fullName evidence="2">Uncharacterized protein</fullName>
    </submittedName>
</protein>
<feature type="region of interest" description="Disordered" evidence="1">
    <location>
        <begin position="52"/>
        <end position="72"/>
    </location>
</feature>
<evidence type="ECO:0000256" key="1">
    <source>
        <dbReference type="SAM" id="MobiDB-lite"/>
    </source>
</evidence>
<gene>
    <name evidence="2" type="ORF">AFUS01_LOCUS40564</name>
</gene>
<keyword evidence="3" id="KW-1185">Reference proteome</keyword>
<accession>A0A8J2LHQ2</accession>
<reference evidence="2" key="1">
    <citation type="submission" date="2021-06" db="EMBL/GenBank/DDBJ databases">
        <authorList>
            <person name="Hodson N. C."/>
            <person name="Mongue J. A."/>
            <person name="Jaron S. K."/>
        </authorList>
    </citation>
    <scope>NUCLEOTIDE SEQUENCE</scope>
</reference>
<organism evidence="2 3">
    <name type="scientific">Allacma fusca</name>
    <dbReference type="NCBI Taxonomy" id="39272"/>
    <lineage>
        <taxon>Eukaryota</taxon>
        <taxon>Metazoa</taxon>
        <taxon>Ecdysozoa</taxon>
        <taxon>Arthropoda</taxon>
        <taxon>Hexapoda</taxon>
        <taxon>Collembola</taxon>
        <taxon>Symphypleona</taxon>
        <taxon>Sminthuridae</taxon>
        <taxon>Allacma</taxon>
    </lineage>
</organism>
<dbReference type="Proteomes" id="UP000708208">
    <property type="component" value="Unassembled WGS sequence"/>
</dbReference>
<dbReference type="EMBL" id="CAJVCH010557562">
    <property type="protein sequence ID" value="CAG7830782.1"/>
    <property type="molecule type" value="Genomic_DNA"/>
</dbReference>
<proteinExistence type="predicted"/>
<comment type="caution">
    <text evidence="2">The sequence shown here is derived from an EMBL/GenBank/DDBJ whole genome shotgun (WGS) entry which is preliminary data.</text>
</comment>